<evidence type="ECO:0000256" key="1">
    <source>
        <dbReference type="SAM" id="MobiDB-lite"/>
    </source>
</evidence>
<reference evidence="2 3" key="2">
    <citation type="submission" date="2017-10" db="EMBL/GenBank/DDBJ databases">
        <title>Bacterial endophytes that colonize and modify switchgrass growth.</title>
        <authorList>
            <person name="Debolt S."/>
        </authorList>
    </citation>
    <scope>NUCLEOTIDE SEQUENCE [LARGE SCALE GENOMIC DNA]</scope>
    <source>
        <strain evidence="2 3">A2-S9</strain>
    </source>
</reference>
<evidence type="ECO:0000313" key="3">
    <source>
        <dbReference type="Proteomes" id="UP000221580"/>
    </source>
</evidence>
<name>A0A7Z1GPA1_9PSED</name>
<dbReference type="AlphaFoldDB" id="A0A7Z1GPA1"/>
<reference evidence="2 3" key="1">
    <citation type="submission" date="2017-09" db="EMBL/GenBank/DDBJ databases">
        <authorList>
            <person name="DeBolt S."/>
            <person name="Huntemann M."/>
            <person name="Clum A."/>
            <person name="Pillay M."/>
            <person name="Palaniappan K."/>
            <person name="Varghese N."/>
            <person name="Mikhailova N."/>
            <person name="Stamatis D."/>
            <person name="Reddy T."/>
            <person name="Daum C."/>
            <person name="Shapiro N."/>
            <person name="Ivanova N."/>
            <person name="Kyrpides N."/>
            <person name="Woyke T."/>
        </authorList>
    </citation>
    <scope>NUCLEOTIDE SEQUENCE [LARGE SCALE GENOMIC DNA]</scope>
    <source>
        <strain evidence="2 3">A2-S9</strain>
    </source>
</reference>
<dbReference type="Proteomes" id="UP000221580">
    <property type="component" value="Unassembled WGS sequence"/>
</dbReference>
<comment type="caution">
    <text evidence="2">The sequence shown here is derived from an EMBL/GenBank/DDBJ whole genome shotgun (WGS) entry which is preliminary data.</text>
</comment>
<proteinExistence type="predicted"/>
<evidence type="ECO:0000313" key="2">
    <source>
        <dbReference type="EMBL" id="PFG60245.1"/>
    </source>
</evidence>
<gene>
    <name evidence="2" type="ORF">DM05_4951</name>
</gene>
<dbReference type="EMBL" id="PDJN01000003">
    <property type="protein sequence ID" value="PFG60245.1"/>
    <property type="molecule type" value="Genomic_DNA"/>
</dbReference>
<sequence length="80" mass="9002">MQVNPQEVGGTKATTVRARPTMASHRLDLPSICDICGNARSTRKHAQCSRIRQKTKQVEWAAIQAEKTAPKQQKGRRYAR</sequence>
<protein>
    <submittedName>
        <fullName evidence="2">Uncharacterized protein</fullName>
    </submittedName>
</protein>
<feature type="region of interest" description="Disordered" evidence="1">
    <location>
        <begin position="1"/>
        <end position="22"/>
    </location>
</feature>
<accession>A0A7Z1GPA1</accession>
<organism evidence="2 3">
    <name type="scientific">Pseudomonas poae</name>
    <dbReference type="NCBI Taxonomy" id="200451"/>
    <lineage>
        <taxon>Bacteria</taxon>
        <taxon>Pseudomonadati</taxon>
        <taxon>Pseudomonadota</taxon>
        <taxon>Gammaproteobacteria</taxon>
        <taxon>Pseudomonadales</taxon>
        <taxon>Pseudomonadaceae</taxon>
        <taxon>Pseudomonas</taxon>
    </lineage>
</organism>
<dbReference type="RefSeq" id="WP_098480577.1">
    <property type="nucleotide sequence ID" value="NZ_PDJN01000003.1"/>
</dbReference>